<reference evidence="1 2" key="1">
    <citation type="submission" date="2014-04" db="EMBL/GenBank/DDBJ databases">
        <authorList>
            <consortium name="DOE Joint Genome Institute"/>
            <person name="Kuo A."/>
            <person name="Martino E."/>
            <person name="Perotto S."/>
            <person name="Kohler A."/>
            <person name="Nagy L.G."/>
            <person name="Floudas D."/>
            <person name="Copeland A."/>
            <person name="Barry K.W."/>
            <person name="Cichocki N."/>
            <person name="Veneault-Fourrey C."/>
            <person name="LaButti K."/>
            <person name="Lindquist E.A."/>
            <person name="Lipzen A."/>
            <person name="Lundell T."/>
            <person name="Morin E."/>
            <person name="Murat C."/>
            <person name="Sun H."/>
            <person name="Tunlid A."/>
            <person name="Henrissat B."/>
            <person name="Grigoriev I.V."/>
            <person name="Hibbett D.S."/>
            <person name="Martin F."/>
            <person name="Nordberg H.P."/>
            <person name="Cantor M.N."/>
            <person name="Hua S.X."/>
        </authorList>
    </citation>
    <scope>NUCLEOTIDE SEQUENCE [LARGE SCALE GENOMIC DNA]</scope>
    <source>
        <strain evidence="1 2">Zn</strain>
    </source>
</reference>
<keyword evidence="2" id="KW-1185">Reference proteome</keyword>
<proteinExistence type="predicted"/>
<dbReference type="Proteomes" id="UP000054321">
    <property type="component" value="Unassembled WGS sequence"/>
</dbReference>
<dbReference type="HOGENOM" id="CLU_2533681_0_0_1"/>
<feature type="non-terminal residue" evidence="1">
    <location>
        <position position="84"/>
    </location>
</feature>
<sequence>MDNWDYNQCLGRLKYRPKQNNCFELRQYEDRTEIRDGPIDTKELEQWLCQANSATLPSGERNHLIGGMRILLVAFIKGFTSCFH</sequence>
<evidence type="ECO:0000313" key="1">
    <source>
        <dbReference type="EMBL" id="KIN03405.1"/>
    </source>
</evidence>
<name>A0A0C3HJY4_OIDMZ</name>
<dbReference type="AlphaFoldDB" id="A0A0C3HJY4"/>
<gene>
    <name evidence="1" type="ORF">OIDMADRAFT_143060</name>
</gene>
<reference evidence="2" key="2">
    <citation type="submission" date="2015-01" db="EMBL/GenBank/DDBJ databases">
        <title>Evolutionary Origins and Diversification of the Mycorrhizal Mutualists.</title>
        <authorList>
            <consortium name="DOE Joint Genome Institute"/>
            <consortium name="Mycorrhizal Genomics Consortium"/>
            <person name="Kohler A."/>
            <person name="Kuo A."/>
            <person name="Nagy L.G."/>
            <person name="Floudas D."/>
            <person name="Copeland A."/>
            <person name="Barry K.W."/>
            <person name="Cichocki N."/>
            <person name="Veneault-Fourrey C."/>
            <person name="LaButti K."/>
            <person name="Lindquist E.A."/>
            <person name="Lipzen A."/>
            <person name="Lundell T."/>
            <person name="Morin E."/>
            <person name="Murat C."/>
            <person name="Riley R."/>
            <person name="Ohm R."/>
            <person name="Sun H."/>
            <person name="Tunlid A."/>
            <person name="Henrissat B."/>
            <person name="Grigoriev I.V."/>
            <person name="Hibbett D.S."/>
            <person name="Martin F."/>
        </authorList>
    </citation>
    <scope>NUCLEOTIDE SEQUENCE [LARGE SCALE GENOMIC DNA]</scope>
    <source>
        <strain evidence="2">Zn</strain>
    </source>
</reference>
<evidence type="ECO:0000313" key="2">
    <source>
        <dbReference type="Proteomes" id="UP000054321"/>
    </source>
</evidence>
<dbReference type="EMBL" id="KN832873">
    <property type="protein sequence ID" value="KIN03405.1"/>
    <property type="molecule type" value="Genomic_DNA"/>
</dbReference>
<dbReference type="InParanoid" id="A0A0C3HJY4"/>
<organism evidence="1 2">
    <name type="scientific">Oidiodendron maius (strain Zn)</name>
    <dbReference type="NCBI Taxonomy" id="913774"/>
    <lineage>
        <taxon>Eukaryota</taxon>
        <taxon>Fungi</taxon>
        <taxon>Dikarya</taxon>
        <taxon>Ascomycota</taxon>
        <taxon>Pezizomycotina</taxon>
        <taxon>Leotiomycetes</taxon>
        <taxon>Leotiomycetes incertae sedis</taxon>
        <taxon>Myxotrichaceae</taxon>
        <taxon>Oidiodendron</taxon>
    </lineage>
</organism>
<accession>A0A0C3HJY4</accession>
<protein>
    <submittedName>
        <fullName evidence="1">Uncharacterized protein</fullName>
    </submittedName>
</protein>